<dbReference type="InterPro" id="IPR005094">
    <property type="entry name" value="Endonuclease_MobA/VirD2"/>
</dbReference>
<keyword evidence="4" id="KW-1185">Reference proteome</keyword>
<dbReference type="Pfam" id="PF03432">
    <property type="entry name" value="Relaxase"/>
    <property type="match status" value="1"/>
</dbReference>
<sequence>MIVKLTTSISVKGTARYNDQKVDNGEASVLLTKNFVSEKLAARESFRSHVLELYASFNPRISKPGVHFVLAFSPQETVSDEKLSQIGQEFMDKMGFGKQPYVIYRHHDTAHPHAHIVSVLVDGNGNKVSEDFIKHRCNTARKELEIAHNLIKAEEQNQILTISSTLPEHAIHYGQQETKKAIGNVVQTAMRDYSFSRLEEFSAFIGAYNVQMNVLGQKLGSTWKGITFQLTDEEKTPLSPSVKASSYHFAPTLDRLENRFRSGSQKKAANRPALLKRIERSMRDFQHVSEVDFKAALRDAGIQVLEQNDSYVYVDHQKRAVYSENELGPMYTYRHLHRNFVEESVIRESRIYPLQTPTNTPVRAPAPTQAPQPTLSVVPPPESPASNVRPPAPVNPPNPTTPEERRRLGKLVSESYQDYKKETNIFFESSLINAFPFEHLRDQLIRKGHSPAVATGAVSEFERYKREQFPQIISREISYFEQQAGQFLKLAMAMPIPAESRITFLERMGFVLTDTGTEGKALTHPSSSVHRMPIAPADYGKLVARSGAPVPIPQTFSREEKAALLAAATGKSIEGVSPYTVRVVILKSLLPPATFETLSKDLNRAYLQQLPDLSGSAGTGGIVEALYTRGIVLNTAPGSPPTAGFYNTPPSSFVVLSETLQRQLEQTALPADYTDRIQALNTPVGRTMVLYQQALDSKREDRQRQLEKQLVERAPELQGQNGAVLLQTLFTTTVGIKQPQQRPIEKKEERRNARSNYLQSLLWKDYPAARMQKGYFYESSLLRNPADFPTSRLVSYLNAPPHSVGRAEAEAVVANFKAGRLKEAFAIEQKDTEHFARGAKNMLNLLADAPLQPADRLALLRTMGYPLEPSAEGTLRFTYPGDSFIRYSPNAHELKRLQAEPAIGLPIKLPGNGLPAAERTLYEKLANGEPMMPVKNREVAPTFYNMDIERVRAVLECVDN</sequence>
<proteinExistence type="predicted"/>
<comment type="caution">
    <text evidence="3">The sequence shown here is derived from an EMBL/GenBank/DDBJ whole genome shotgun (WGS) entry which is preliminary data.</text>
</comment>
<evidence type="ECO:0000313" key="3">
    <source>
        <dbReference type="EMBL" id="KAB7726894.1"/>
    </source>
</evidence>
<evidence type="ECO:0000256" key="1">
    <source>
        <dbReference type="SAM" id="MobiDB-lite"/>
    </source>
</evidence>
<gene>
    <name evidence="3" type="ORF">F5984_23580</name>
</gene>
<name>A0A7J5TT61_9BACT</name>
<organism evidence="3 4">
    <name type="scientific">Rudanella paleaurantiibacter</name>
    <dbReference type="NCBI Taxonomy" id="2614655"/>
    <lineage>
        <taxon>Bacteria</taxon>
        <taxon>Pseudomonadati</taxon>
        <taxon>Bacteroidota</taxon>
        <taxon>Cytophagia</taxon>
        <taxon>Cytophagales</taxon>
        <taxon>Cytophagaceae</taxon>
        <taxon>Rudanella</taxon>
    </lineage>
</organism>
<reference evidence="3 4" key="1">
    <citation type="submission" date="2019-10" db="EMBL/GenBank/DDBJ databases">
        <title>Rudanella paleaurantiibacter sp. nov., isolated from sludge.</title>
        <authorList>
            <person name="Xu S.Q."/>
        </authorList>
    </citation>
    <scope>NUCLEOTIDE SEQUENCE [LARGE SCALE GENOMIC DNA]</scope>
    <source>
        <strain evidence="3 4">HX-22-17</strain>
    </source>
</reference>
<evidence type="ECO:0000259" key="2">
    <source>
        <dbReference type="Pfam" id="PF03432"/>
    </source>
</evidence>
<feature type="compositionally biased region" description="Low complexity" evidence="1">
    <location>
        <begin position="365"/>
        <end position="374"/>
    </location>
</feature>
<protein>
    <submittedName>
        <fullName evidence="3">Relaxase/mobilization nuclease domain-containing protein</fullName>
    </submittedName>
</protein>
<dbReference type="RefSeq" id="WP_152126680.1">
    <property type="nucleotide sequence ID" value="NZ_WELI01000013.1"/>
</dbReference>
<feature type="domain" description="MobA/VirD2-like nuclease" evidence="2">
    <location>
        <begin position="51"/>
        <end position="150"/>
    </location>
</feature>
<dbReference type="AlphaFoldDB" id="A0A7J5TT61"/>
<feature type="compositionally biased region" description="Pro residues" evidence="1">
    <location>
        <begin position="390"/>
        <end position="400"/>
    </location>
</feature>
<evidence type="ECO:0000313" key="4">
    <source>
        <dbReference type="Proteomes" id="UP000488299"/>
    </source>
</evidence>
<dbReference type="Proteomes" id="UP000488299">
    <property type="component" value="Unassembled WGS sequence"/>
</dbReference>
<feature type="region of interest" description="Disordered" evidence="1">
    <location>
        <begin position="355"/>
        <end position="407"/>
    </location>
</feature>
<dbReference type="EMBL" id="WELI01000013">
    <property type="protein sequence ID" value="KAB7726894.1"/>
    <property type="molecule type" value="Genomic_DNA"/>
</dbReference>
<accession>A0A7J5TT61</accession>